<evidence type="ECO:0000256" key="6">
    <source>
        <dbReference type="ARBA" id="ARBA00022490"/>
    </source>
</evidence>
<dbReference type="Pfam" id="PF04548">
    <property type="entry name" value="AIG1"/>
    <property type="match status" value="3"/>
</dbReference>
<dbReference type="Ensembl" id="ENSPLAT00000004316.1">
    <property type="protein sequence ID" value="ENSPLAP00000007585.1"/>
    <property type="gene ID" value="ENSPLAG00000010015.1"/>
</dbReference>
<evidence type="ECO:0000256" key="1">
    <source>
        <dbReference type="ARBA" id="ARBA00004173"/>
    </source>
</evidence>
<dbReference type="Proteomes" id="UP000261500">
    <property type="component" value="Unplaced"/>
</dbReference>
<reference evidence="17" key="2">
    <citation type="submission" date="2025-09" db="UniProtKB">
        <authorList>
            <consortium name="Ensembl"/>
        </authorList>
    </citation>
    <scope>IDENTIFICATION</scope>
</reference>
<sequence length="652" mass="73437">NCFSFFFFKHKTRVQEHRTAAEKNNLRIVLLGKSGVGKSAAGNTILGRKAFESHPSLSSVTLVCEKKTDEFRDLNLDVIDTPGLFGTEKNNEEVEKEIVKGISLAAPGPHVFLIVLQLNRFTLEDENTVEIIKTMFGEEAAKYTMVLFTHGDELKRRNINIEDMLENHKPLKQIINQCCILEKFEDKYHVFDNEVEDSVEVSRLLQKINRMVKKNGGSFYTNEMAERAKQEEMGRPLRAAAAGRTGLVLVGQERVGKSSAGNTILGKEEFNSELSLVPLTRSSKKAEGEVFSHKVSVIDTPGLSSSVLPPEEVKAEIQRAVELSSPGPHVFLLTIQLGRFTEQEKRGLKKLQEILGPEVSKFTMILFTYGDRLEKETGINVHQFVQRDENLQKLLKSCSGMYHVFNNQRMENRKQVQDLLDKIESLSEGGRCYNQRESGLLRIVLLGKSGVGKSATGNILLGRRAFESHLSLSSVTLVCEKKTDDFRDLNLDVIDTPGLFGTEKTNEEVEKEIVKCISLAAPGPHVFLIVLQPNRFTPEDEKTVEIIQSVFGEEAARFTMVLFTHGDELKKANVKIEDILEKRQTLRPIISQCSILQKFEDKYHVFDNEVEDSAQVSGLMDKINRMLKGSQSAALFWLEKLESAKVQQETPF</sequence>
<feature type="domain" description="AIG1-type G" evidence="16">
    <location>
        <begin position="23"/>
        <end position="229"/>
    </location>
</feature>
<comment type="similarity">
    <text evidence="5">Belongs to the TRAFAC class TrmE-Era-EngA-EngB-Septin-like GTPase superfamily. AIG1/Toc34/Toc159-like paraseptin GTPase family. IAN subfamily.</text>
</comment>
<dbReference type="GO" id="GO:0005739">
    <property type="term" value="C:mitochondrion"/>
    <property type="evidence" value="ECO:0007669"/>
    <property type="project" value="UniProtKB-SubCell"/>
</dbReference>
<dbReference type="GO" id="GO:0005525">
    <property type="term" value="F:GTP binding"/>
    <property type="evidence" value="ECO:0007669"/>
    <property type="project" value="UniProtKB-KW"/>
</dbReference>
<dbReference type="FunFam" id="3.40.50.300:FF:000366">
    <property type="entry name" value="GTPase, IMAP family member 2"/>
    <property type="match status" value="2"/>
</dbReference>
<dbReference type="GO" id="GO:0005829">
    <property type="term" value="C:cytosol"/>
    <property type="evidence" value="ECO:0007669"/>
    <property type="project" value="UniProtKB-SubCell"/>
</dbReference>
<dbReference type="GeneTree" id="ENSGT01140000282522"/>
<accession>A0A3B3U2A3</accession>
<evidence type="ECO:0000256" key="14">
    <source>
        <dbReference type="ARBA" id="ARBA00073539"/>
    </source>
</evidence>
<evidence type="ECO:0000313" key="17">
    <source>
        <dbReference type="Ensembl" id="ENSPLAP00000007585.1"/>
    </source>
</evidence>
<evidence type="ECO:0000256" key="5">
    <source>
        <dbReference type="ARBA" id="ARBA00008535"/>
    </source>
</evidence>
<comment type="function">
    <text evidence="13">Exerts an anti-apoptotic effect in the immune system and is involved in responses to infections.</text>
</comment>
<keyword evidence="12" id="KW-0342">GTP-binding</keyword>
<dbReference type="STRING" id="48699.ENSPLAP00000007585"/>
<evidence type="ECO:0000256" key="11">
    <source>
        <dbReference type="ARBA" id="ARBA00023128"/>
    </source>
</evidence>
<evidence type="ECO:0000256" key="13">
    <source>
        <dbReference type="ARBA" id="ARBA00056809"/>
    </source>
</evidence>
<evidence type="ECO:0000256" key="15">
    <source>
        <dbReference type="ARBA" id="ARBA00077278"/>
    </source>
</evidence>
<dbReference type="PANTHER" id="PTHR10903">
    <property type="entry name" value="GTPASE, IMAP FAMILY MEMBER-RELATED"/>
    <property type="match status" value="1"/>
</dbReference>
<keyword evidence="8" id="KW-0547">Nucleotide-binding</keyword>
<keyword evidence="7" id="KW-0677">Repeat</keyword>
<evidence type="ECO:0000256" key="12">
    <source>
        <dbReference type="ARBA" id="ARBA00023134"/>
    </source>
</evidence>
<keyword evidence="9" id="KW-0256">Endoplasmic reticulum</keyword>
<keyword evidence="10" id="KW-0333">Golgi apparatus</keyword>
<evidence type="ECO:0000256" key="7">
    <source>
        <dbReference type="ARBA" id="ARBA00022737"/>
    </source>
</evidence>
<dbReference type="PROSITE" id="PS51720">
    <property type="entry name" value="G_AIG1"/>
    <property type="match status" value="3"/>
</dbReference>
<name>A0A3B3U2A3_9TELE</name>
<evidence type="ECO:0000256" key="10">
    <source>
        <dbReference type="ARBA" id="ARBA00023034"/>
    </source>
</evidence>
<dbReference type="InterPro" id="IPR006703">
    <property type="entry name" value="G_AIG1"/>
</dbReference>
<evidence type="ECO:0000256" key="2">
    <source>
        <dbReference type="ARBA" id="ARBA00004240"/>
    </source>
</evidence>
<dbReference type="InterPro" id="IPR045058">
    <property type="entry name" value="GIMA/IAN/Toc"/>
</dbReference>
<dbReference type="GO" id="GO:0005794">
    <property type="term" value="C:Golgi apparatus"/>
    <property type="evidence" value="ECO:0007669"/>
    <property type="project" value="UniProtKB-SubCell"/>
</dbReference>
<dbReference type="FunFam" id="3.40.50.300:FF:000536">
    <property type="entry name" value="GTPase IMAP family member 8"/>
    <property type="match status" value="1"/>
</dbReference>
<feature type="domain" description="AIG1-type G" evidence="16">
    <location>
        <begin position="438"/>
        <end position="645"/>
    </location>
</feature>
<evidence type="ECO:0000256" key="4">
    <source>
        <dbReference type="ARBA" id="ARBA00004555"/>
    </source>
</evidence>
<comment type="subcellular location">
    <subcellularLocation>
        <location evidence="3">Cytoplasm</location>
        <location evidence="3">Cytosol</location>
    </subcellularLocation>
    <subcellularLocation>
        <location evidence="2">Endoplasmic reticulum</location>
    </subcellularLocation>
    <subcellularLocation>
        <location evidence="4">Golgi apparatus</location>
    </subcellularLocation>
    <subcellularLocation>
        <location evidence="1">Mitochondrion</location>
    </subcellularLocation>
</comment>
<evidence type="ECO:0000256" key="3">
    <source>
        <dbReference type="ARBA" id="ARBA00004514"/>
    </source>
</evidence>
<dbReference type="Gene3D" id="3.40.50.300">
    <property type="entry name" value="P-loop containing nucleotide triphosphate hydrolases"/>
    <property type="match status" value="3"/>
</dbReference>
<dbReference type="PANTHER" id="PTHR10903:SF170">
    <property type="entry name" value="GTPASE IMAP FAMILY MEMBER 7"/>
    <property type="match status" value="1"/>
</dbReference>
<evidence type="ECO:0000256" key="9">
    <source>
        <dbReference type="ARBA" id="ARBA00022824"/>
    </source>
</evidence>
<dbReference type="CDD" id="cd01852">
    <property type="entry name" value="AIG1"/>
    <property type="match status" value="1"/>
</dbReference>
<dbReference type="GO" id="GO:0005783">
    <property type="term" value="C:endoplasmic reticulum"/>
    <property type="evidence" value="ECO:0007669"/>
    <property type="project" value="UniProtKB-SubCell"/>
</dbReference>
<dbReference type="InterPro" id="IPR027417">
    <property type="entry name" value="P-loop_NTPase"/>
</dbReference>
<evidence type="ECO:0000313" key="18">
    <source>
        <dbReference type="Proteomes" id="UP000261500"/>
    </source>
</evidence>
<reference evidence="17" key="1">
    <citation type="submission" date="2025-08" db="UniProtKB">
        <authorList>
            <consortium name="Ensembl"/>
        </authorList>
    </citation>
    <scope>IDENTIFICATION</scope>
</reference>
<keyword evidence="11" id="KW-0496">Mitochondrion</keyword>
<proteinExistence type="inferred from homology"/>
<evidence type="ECO:0000256" key="8">
    <source>
        <dbReference type="ARBA" id="ARBA00022741"/>
    </source>
</evidence>
<organism evidence="17 18">
    <name type="scientific">Poecilia latipinna</name>
    <name type="common">sailfin molly</name>
    <dbReference type="NCBI Taxonomy" id="48699"/>
    <lineage>
        <taxon>Eukaryota</taxon>
        <taxon>Metazoa</taxon>
        <taxon>Chordata</taxon>
        <taxon>Craniata</taxon>
        <taxon>Vertebrata</taxon>
        <taxon>Euteleostomi</taxon>
        <taxon>Actinopterygii</taxon>
        <taxon>Neopterygii</taxon>
        <taxon>Teleostei</taxon>
        <taxon>Neoteleostei</taxon>
        <taxon>Acanthomorphata</taxon>
        <taxon>Ovalentaria</taxon>
        <taxon>Atherinomorphae</taxon>
        <taxon>Cyprinodontiformes</taxon>
        <taxon>Poeciliidae</taxon>
        <taxon>Poeciliinae</taxon>
        <taxon>Poecilia</taxon>
    </lineage>
</organism>
<dbReference type="AlphaFoldDB" id="A0A3B3U2A3"/>
<dbReference type="SUPFAM" id="SSF52540">
    <property type="entry name" value="P-loop containing nucleoside triphosphate hydrolases"/>
    <property type="match status" value="3"/>
</dbReference>
<keyword evidence="6" id="KW-0963">Cytoplasm</keyword>
<evidence type="ECO:0000259" key="16">
    <source>
        <dbReference type="PROSITE" id="PS51720"/>
    </source>
</evidence>
<keyword evidence="18" id="KW-1185">Reference proteome</keyword>
<feature type="domain" description="AIG1-type G" evidence="16">
    <location>
        <begin position="242"/>
        <end position="437"/>
    </location>
</feature>
<protein>
    <recommendedName>
        <fullName evidence="14">GTPase IMAP family member 8</fullName>
    </recommendedName>
    <alternativeName>
        <fullName evidence="15">Immune-associated nucleotide-binding protein 9</fullName>
    </alternativeName>
</protein>